<dbReference type="PANTHER" id="PTHR43289:SF34">
    <property type="entry name" value="SERINE_THREONINE-PROTEIN KINASE YBDM-RELATED"/>
    <property type="match status" value="1"/>
</dbReference>
<comment type="caution">
    <text evidence="8">The sequence shown here is derived from an EMBL/GenBank/DDBJ whole genome shotgun (WGS) entry which is preliminary data.</text>
</comment>
<dbReference type="Gene3D" id="2.60.120.560">
    <property type="entry name" value="Exo-inulinase, domain 1"/>
    <property type="match status" value="1"/>
</dbReference>
<dbReference type="GO" id="GO:0005524">
    <property type="term" value="F:ATP binding"/>
    <property type="evidence" value="ECO:0007669"/>
    <property type="project" value="UniProtKB-UniRule"/>
</dbReference>
<reference evidence="8 9" key="1">
    <citation type="submission" date="2019-09" db="EMBL/GenBank/DDBJ databases">
        <title>Actinomadura physcomitrii sp. nov., a novel actinomycete isolated from moss [Physcomitrium sphaericum (Ludw) Fuernr].</title>
        <authorList>
            <person name="Zhuang X."/>
            <person name="Liu C."/>
        </authorList>
    </citation>
    <scope>NUCLEOTIDE SEQUENCE [LARGE SCALE GENOMIC DNA]</scope>
    <source>
        <strain evidence="8 9">HMC1</strain>
    </source>
</reference>
<keyword evidence="3 8" id="KW-0418">Kinase</keyword>
<feature type="compositionally biased region" description="Pro residues" evidence="6">
    <location>
        <begin position="310"/>
        <end position="321"/>
    </location>
</feature>
<keyword evidence="4 5" id="KW-0067">ATP-binding</keyword>
<dbReference type="Gene3D" id="3.30.200.20">
    <property type="entry name" value="Phosphorylase Kinase, domain 1"/>
    <property type="match status" value="1"/>
</dbReference>
<keyword evidence="2 5" id="KW-0547">Nucleotide-binding</keyword>
<proteinExistence type="predicted"/>
<dbReference type="PROSITE" id="PS00108">
    <property type="entry name" value="PROTEIN_KINASE_ST"/>
    <property type="match status" value="1"/>
</dbReference>
<organism evidence="8 9">
    <name type="scientific">Actinomadura rudentiformis</name>
    <dbReference type="NCBI Taxonomy" id="359158"/>
    <lineage>
        <taxon>Bacteria</taxon>
        <taxon>Bacillati</taxon>
        <taxon>Actinomycetota</taxon>
        <taxon>Actinomycetes</taxon>
        <taxon>Streptosporangiales</taxon>
        <taxon>Thermomonosporaceae</taxon>
        <taxon>Actinomadura</taxon>
    </lineage>
</organism>
<protein>
    <submittedName>
        <fullName evidence="8">Protein kinase</fullName>
    </submittedName>
</protein>
<dbReference type="EMBL" id="WBMT01000009">
    <property type="protein sequence ID" value="KAB2347398.1"/>
    <property type="molecule type" value="Genomic_DNA"/>
</dbReference>
<dbReference type="InterPro" id="IPR008271">
    <property type="entry name" value="Ser/Thr_kinase_AS"/>
</dbReference>
<keyword evidence="9" id="KW-1185">Reference proteome</keyword>
<dbReference type="SMART" id="SM00220">
    <property type="entry name" value="S_TKc"/>
    <property type="match status" value="1"/>
</dbReference>
<dbReference type="CDD" id="cd14014">
    <property type="entry name" value="STKc_PknB_like"/>
    <property type="match status" value="1"/>
</dbReference>
<evidence type="ECO:0000256" key="1">
    <source>
        <dbReference type="ARBA" id="ARBA00022679"/>
    </source>
</evidence>
<dbReference type="Proteomes" id="UP000468735">
    <property type="component" value="Unassembled WGS sequence"/>
</dbReference>
<dbReference type="InterPro" id="IPR011009">
    <property type="entry name" value="Kinase-like_dom_sf"/>
</dbReference>
<evidence type="ECO:0000256" key="3">
    <source>
        <dbReference type="ARBA" id="ARBA00022777"/>
    </source>
</evidence>
<dbReference type="Pfam" id="PF00069">
    <property type="entry name" value="Pkinase"/>
    <property type="match status" value="1"/>
</dbReference>
<evidence type="ECO:0000256" key="4">
    <source>
        <dbReference type="ARBA" id="ARBA00022840"/>
    </source>
</evidence>
<evidence type="ECO:0000313" key="8">
    <source>
        <dbReference type="EMBL" id="KAB2347398.1"/>
    </source>
</evidence>
<dbReference type="InterPro" id="IPR000719">
    <property type="entry name" value="Prot_kinase_dom"/>
</dbReference>
<feature type="region of interest" description="Disordered" evidence="6">
    <location>
        <begin position="263"/>
        <end position="364"/>
    </location>
</feature>
<feature type="domain" description="Protein kinase" evidence="7">
    <location>
        <begin position="23"/>
        <end position="276"/>
    </location>
</feature>
<dbReference type="SUPFAM" id="SSF56112">
    <property type="entry name" value="Protein kinase-like (PK-like)"/>
    <property type="match status" value="1"/>
</dbReference>
<evidence type="ECO:0000313" key="9">
    <source>
        <dbReference type="Proteomes" id="UP000468735"/>
    </source>
</evidence>
<evidence type="ECO:0000256" key="2">
    <source>
        <dbReference type="ARBA" id="ARBA00022741"/>
    </source>
</evidence>
<keyword evidence="1" id="KW-0808">Transferase</keyword>
<feature type="compositionally biased region" description="Low complexity" evidence="6">
    <location>
        <begin position="299"/>
        <end position="309"/>
    </location>
</feature>
<name>A0A6H9YQG9_9ACTN</name>
<evidence type="ECO:0000256" key="5">
    <source>
        <dbReference type="PROSITE-ProRule" id="PRU10141"/>
    </source>
</evidence>
<gene>
    <name evidence="8" type="ORF">F8566_20550</name>
</gene>
<dbReference type="InterPro" id="IPR017441">
    <property type="entry name" value="Protein_kinase_ATP_BS"/>
</dbReference>
<sequence length="593" mass="62421">MIVGGKMPTTPVRPNDPERLGHYRITARLGRGGMGTVYLGLDEAGRRVAIKVINQELSDDDAFNERFRREVTAARQVRRFCTAAVLDARLDGEPLYVVTEYVDGPTLEQVIRAEGPLSEGALEGLAVNIATALGAIHGAGIVHRDLKPSNVLLSSTGPRVIDFGIARALDALSGGLTRTGQFVGTPSYIAPELMRGGALTPAADVFSWGCVLTYAGTGHAPFSGGTIPEIIHRVVNEPPAVGALDPDLRALVIRALDKDPARRPDTADLVRELTGLRAPATTEPSTEPDHKPQPVHARAAAQPPVSAQPIPAPPIPAPSVTPTPHHESPALHEGVSGAPLMPQTAPAPTETARPGGRKPPPWRPRNLAVGALVLAVAAVAIVQPWRSNGARPPASGDGPPAAGAAVLKDDFADTSTGWPNGSGDCAGYRDSAFLLDILAQAGNTETCTATKQASVPRHSIVDVKVRLNPSQTNVSWAAGVHLLNTNDDRYDVVLRPDGTARLEKLVGGKGTELATAKVPGFKATGYNRLQAELDLRGTATSIRLWVNGSKVFERSDTAQPLRQGSTGLVLFDAGARERVSATFDDFTLSQVTA</sequence>
<dbReference type="OrthoDB" id="3915799at2"/>
<accession>A0A6H9YQG9</accession>
<dbReference type="PROSITE" id="PS50011">
    <property type="entry name" value="PROTEIN_KINASE_DOM"/>
    <property type="match status" value="1"/>
</dbReference>
<evidence type="ECO:0000259" key="7">
    <source>
        <dbReference type="PROSITE" id="PS50011"/>
    </source>
</evidence>
<feature type="binding site" evidence="5">
    <location>
        <position position="51"/>
    </location>
    <ligand>
        <name>ATP</name>
        <dbReference type="ChEBI" id="CHEBI:30616"/>
    </ligand>
</feature>
<dbReference type="AlphaFoldDB" id="A0A6H9YQG9"/>
<dbReference type="PROSITE" id="PS00107">
    <property type="entry name" value="PROTEIN_KINASE_ATP"/>
    <property type="match status" value="1"/>
</dbReference>
<dbReference type="Gene3D" id="1.10.510.10">
    <property type="entry name" value="Transferase(Phosphotransferase) domain 1"/>
    <property type="match status" value="1"/>
</dbReference>
<evidence type="ECO:0000256" key="6">
    <source>
        <dbReference type="SAM" id="MobiDB-lite"/>
    </source>
</evidence>
<dbReference type="GO" id="GO:0004674">
    <property type="term" value="F:protein serine/threonine kinase activity"/>
    <property type="evidence" value="ECO:0007669"/>
    <property type="project" value="TreeGrafter"/>
</dbReference>
<dbReference type="PANTHER" id="PTHR43289">
    <property type="entry name" value="MITOGEN-ACTIVATED PROTEIN KINASE KINASE KINASE 20-RELATED"/>
    <property type="match status" value="1"/>
</dbReference>